<dbReference type="Proteomes" id="UP000271162">
    <property type="component" value="Unassembled WGS sequence"/>
</dbReference>
<dbReference type="WBParaSite" id="NBR_0001256001-mRNA-1">
    <property type="protein sequence ID" value="NBR_0001256001-mRNA-1"/>
    <property type="gene ID" value="NBR_0001256001"/>
</dbReference>
<dbReference type="EMBL" id="UYSL01020791">
    <property type="protein sequence ID" value="VDL76150.1"/>
    <property type="molecule type" value="Genomic_DNA"/>
</dbReference>
<dbReference type="GO" id="GO:0004672">
    <property type="term" value="F:protein kinase activity"/>
    <property type="evidence" value="ECO:0007669"/>
    <property type="project" value="InterPro"/>
</dbReference>
<dbReference type="Gene3D" id="1.10.510.10">
    <property type="entry name" value="Transferase(Phosphotransferase) domain 1"/>
    <property type="match status" value="1"/>
</dbReference>
<dbReference type="InterPro" id="IPR000719">
    <property type="entry name" value="Prot_kinase_dom"/>
</dbReference>
<dbReference type="SUPFAM" id="SSF56112">
    <property type="entry name" value="Protein kinase-like (PK-like)"/>
    <property type="match status" value="1"/>
</dbReference>
<dbReference type="InterPro" id="IPR050198">
    <property type="entry name" value="Non-receptor_tyrosine_kinases"/>
</dbReference>
<dbReference type="PROSITE" id="PS50011">
    <property type="entry name" value="PROTEIN_KINASE_DOM"/>
    <property type="match status" value="1"/>
</dbReference>
<evidence type="ECO:0000256" key="2">
    <source>
        <dbReference type="ARBA" id="ARBA00022840"/>
    </source>
</evidence>
<evidence type="ECO:0000313" key="5">
    <source>
        <dbReference type="Proteomes" id="UP000271162"/>
    </source>
</evidence>
<evidence type="ECO:0000313" key="4">
    <source>
        <dbReference type="EMBL" id="VDL76150.1"/>
    </source>
</evidence>
<reference evidence="6" key="1">
    <citation type="submission" date="2017-02" db="UniProtKB">
        <authorList>
            <consortium name="WormBaseParasite"/>
        </authorList>
    </citation>
    <scope>IDENTIFICATION</scope>
</reference>
<dbReference type="AlphaFoldDB" id="A0A0N4Y8K2"/>
<evidence type="ECO:0000313" key="6">
    <source>
        <dbReference type="WBParaSite" id="NBR_0001256001-mRNA-1"/>
    </source>
</evidence>
<protein>
    <submittedName>
        <fullName evidence="6">Protein kinase domain-containing protein</fullName>
    </submittedName>
</protein>
<keyword evidence="5" id="KW-1185">Reference proteome</keyword>
<dbReference type="PANTHER" id="PTHR24418">
    <property type="entry name" value="TYROSINE-PROTEIN KINASE"/>
    <property type="match status" value="1"/>
</dbReference>
<evidence type="ECO:0000259" key="3">
    <source>
        <dbReference type="PROSITE" id="PS50011"/>
    </source>
</evidence>
<dbReference type="InterPro" id="IPR011009">
    <property type="entry name" value="Kinase-like_dom_sf"/>
</dbReference>
<dbReference type="Pfam" id="PF07714">
    <property type="entry name" value="PK_Tyr_Ser-Thr"/>
    <property type="match status" value="1"/>
</dbReference>
<evidence type="ECO:0000256" key="1">
    <source>
        <dbReference type="ARBA" id="ARBA00022741"/>
    </source>
</evidence>
<keyword evidence="1" id="KW-0547">Nucleotide-binding</keyword>
<dbReference type="InterPro" id="IPR001245">
    <property type="entry name" value="Ser-Thr/Tyr_kinase_cat_dom"/>
</dbReference>
<feature type="domain" description="Protein kinase" evidence="3">
    <location>
        <begin position="1"/>
        <end position="122"/>
    </location>
</feature>
<organism evidence="6">
    <name type="scientific">Nippostrongylus brasiliensis</name>
    <name type="common">Rat hookworm</name>
    <dbReference type="NCBI Taxonomy" id="27835"/>
    <lineage>
        <taxon>Eukaryota</taxon>
        <taxon>Metazoa</taxon>
        <taxon>Ecdysozoa</taxon>
        <taxon>Nematoda</taxon>
        <taxon>Chromadorea</taxon>
        <taxon>Rhabditida</taxon>
        <taxon>Rhabditina</taxon>
        <taxon>Rhabditomorpha</taxon>
        <taxon>Strongyloidea</taxon>
        <taxon>Heligmosomidae</taxon>
        <taxon>Nippostrongylus</taxon>
    </lineage>
</organism>
<reference evidence="4 5" key="2">
    <citation type="submission" date="2018-11" db="EMBL/GenBank/DDBJ databases">
        <authorList>
            <consortium name="Pathogen Informatics"/>
        </authorList>
    </citation>
    <scope>NUCLEOTIDE SEQUENCE [LARGE SCALE GENOMIC DNA]</scope>
</reference>
<name>A0A0N4Y8K2_NIPBR</name>
<proteinExistence type="predicted"/>
<dbReference type="GO" id="GO:0005524">
    <property type="term" value="F:ATP binding"/>
    <property type="evidence" value="ECO:0007669"/>
    <property type="project" value="UniProtKB-KW"/>
</dbReference>
<dbReference type="STRING" id="27835.A0A0N4Y8K2"/>
<gene>
    <name evidence="4" type="ORF">NBR_LOCUS12561</name>
</gene>
<accession>A0A0N4Y8K2</accession>
<sequence length="122" mass="13836">MLPRDDVLYLLKKDGDFLLRMTEADTQGARIEMVLSTLHDPTGRKRPKRNEPVDDDSVKIAGFGLARKATVYALKGNRRVSIRWSAPEAVSTFRFTQKSDVYSFGVIDRLPMINKSFTTLTN</sequence>
<keyword evidence="2" id="KW-0067">ATP-binding</keyword>